<sequence length="95" mass="10904">MANIDHKQGTYTIAANASQPFTFWWGKDSKAPNEFFDVSIAPHFEKNQTSVEPLHETDRAVYWDHRGGVGVVLILTLQNRNNFPVTFEANHVRIY</sequence>
<dbReference type="AlphaFoldDB" id="A0A1H4XH89"/>
<dbReference type="Proteomes" id="UP000198992">
    <property type="component" value="Unassembled WGS sequence"/>
</dbReference>
<name>A0A1H4XH89_9BRAD</name>
<evidence type="ECO:0000313" key="2">
    <source>
        <dbReference type="Proteomes" id="UP000198992"/>
    </source>
</evidence>
<gene>
    <name evidence="1" type="ORF">SAMN05444164_3531</name>
</gene>
<organism evidence="1 2">
    <name type="scientific">Bradyrhizobium erythrophlei</name>
    <dbReference type="NCBI Taxonomy" id="1437360"/>
    <lineage>
        <taxon>Bacteria</taxon>
        <taxon>Pseudomonadati</taxon>
        <taxon>Pseudomonadota</taxon>
        <taxon>Alphaproteobacteria</taxon>
        <taxon>Hyphomicrobiales</taxon>
        <taxon>Nitrobacteraceae</taxon>
        <taxon>Bradyrhizobium</taxon>
    </lineage>
</organism>
<dbReference type="RefSeq" id="WP_092117262.1">
    <property type="nucleotide sequence ID" value="NZ_FNTH01000001.1"/>
</dbReference>
<dbReference type="OrthoDB" id="8234851at2"/>
<accession>A0A1H4XH89</accession>
<reference evidence="1 2" key="1">
    <citation type="submission" date="2016-10" db="EMBL/GenBank/DDBJ databases">
        <authorList>
            <person name="de Groot N.N."/>
        </authorList>
    </citation>
    <scope>NUCLEOTIDE SEQUENCE [LARGE SCALE GENOMIC DNA]</scope>
    <source>
        <strain evidence="1 2">MT12</strain>
    </source>
</reference>
<evidence type="ECO:0000313" key="1">
    <source>
        <dbReference type="EMBL" id="SED04977.1"/>
    </source>
</evidence>
<protein>
    <submittedName>
        <fullName evidence="1">Uncharacterized protein</fullName>
    </submittedName>
</protein>
<dbReference type="EMBL" id="FNTH01000001">
    <property type="protein sequence ID" value="SED04977.1"/>
    <property type="molecule type" value="Genomic_DNA"/>
</dbReference>
<proteinExistence type="predicted"/>